<dbReference type="GO" id="GO:0006171">
    <property type="term" value="P:cAMP biosynthetic process"/>
    <property type="evidence" value="ECO:0007669"/>
    <property type="project" value="TreeGrafter"/>
</dbReference>
<evidence type="ECO:0000313" key="3">
    <source>
        <dbReference type="EMBL" id="MBD8505656.1"/>
    </source>
</evidence>
<dbReference type="RefSeq" id="WP_192038137.1">
    <property type="nucleotide sequence ID" value="NZ_JACYWE010000002.1"/>
</dbReference>
<dbReference type="InterPro" id="IPR050697">
    <property type="entry name" value="Adenylyl/Guanylyl_Cyclase_3/4"/>
</dbReference>
<dbReference type="SMART" id="SM00044">
    <property type="entry name" value="CYCc"/>
    <property type="match status" value="1"/>
</dbReference>
<evidence type="ECO:0000256" key="1">
    <source>
        <dbReference type="ARBA" id="ARBA00005381"/>
    </source>
</evidence>
<reference evidence="3" key="1">
    <citation type="submission" date="2020-09" db="EMBL/GenBank/DDBJ databases">
        <title>Hoyosella lacisalsi sp. nov., a halotolerant actinobacterium isolated from soil of Lake Gudzhirganskoe.</title>
        <authorList>
            <person name="Yang Q."/>
            <person name="Guo P.Y."/>
            <person name="Liu S.W."/>
            <person name="Li F.N."/>
            <person name="Sun C.H."/>
        </authorList>
    </citation>
    <scope>NUCLEOTIDE SEQUENCE</scope>
    <source>
        <strain evidence="3">G463</strain>
    </source>
</reference>
<dbReference type="GO" id="GO:0035556">
    <property type="term" value="P:intracellular signal transduction"/>
    <property type="evidence" value="ECO:0007669"/>
    <property type="project" value="InterPro"/>
</dbReference>
<protein>
    <submittedName>
        <fullName evidence="3">Adenylate/guanylate cyclase domain-containing protein</fullName>
    </submittedName>
</protein>
<name>A0A927PLR8_9ACTN</name>
<evidence type="ECO:0000313" key="4">
    <source>
        <dbReference type="Proteomes" id="UP000642993"/>
    </source>
</evidence>
<dbReference type="Proteomes" id="UP000642993">
    <property type="component" value="Unassembled WGS sequence"/>
</dbReference>
<dbReference type="InterPro" id="IPR029787">
    <property type="entry name" value="Nucleotide_cyclase"/>
</dbReference>
<dbReference type="EMBL" id="JACYWE010000002">
    <property type="protein sequence ID" value="MBD8505656.1"/>
    <property type="molecule type" value="Genomic_DNA"/>
</dbReference>
<dbReference type="PANTHER" id="PTHR43081:SF19">
    <property type="entry name" value="PH-SENSITIVE ADENYLATE CYCLASE RV1264"/>
    <property type="match status" value="1"/>
</dbReference>
<sequence length="386" mass="40826">MDGREPAPRPSGTVSALDEEFERAGLLDGLSGEPRSLRLAALRALAGDGVPIEDLVVAARAGRLASLILEKALDPPGVFTIHQLSRKSGVEAGQLRSWFRALGRGVPATDAPVYSHDDLLIAERFREYLRLGFDTEKLFATARVWGRNLGSFVDAMSGMVEDVLLASHDDPDVVLRYAMEVRRFAEAEAQIVAHLLGTMLAQRIRSDAVSAAGSRDIAITGAQEVAFCFADLVGFTRLGEKLPVDILGEMADDLGALATDLAEAPVRVVKAIGDAVMLMSLDPVALARTAVDIVDQAQARGLPPLRASVTLGTAISRAGDWYGRPINLASRVLSAALPHQVLVTESVSQALQQAGWSTAPAGAFDFKGVPGPTPLFTVGAPPGARP</sequence>
<keyword evidence="4" id="KW-1185">Reference proteome</keyword>
<proteinExistence type="inferred from homology"/>
<dbReference type="CDD" id="cd07302">
    <property type="entry name" value="CHD"/>
    <property type="match status" value="1"/>
</dbReference>
<evidence type="ECO:0000259" key="2">
    <source>
        <dbReference type="PROSITE" id="PS50125"/>
    </source>
</evidence>
<dbReference type="PANTHER" id="PTHR43081">
    <property type="entry name" value="ADENYLATE CYCLASE, TERMINAL-DIFFERENTIATION SPECIFIC-RELATED"/>
    <property type="match status" value="1"/>
</dbReference>
<dbReference type="PROSITE" id="PS50125">
    <property type="entry name" value="GUANYLATE_CYCLASE_2"/>
    <property type="match status" value="1"/>
</dbReference>
<organism evidence="3 4">
    <name type="scientific">Lolliginicoccus lacisalsi</name>
    <dbReference type="NCBI Taxonomy" id="2742202"/>
    <lineage>
        <taxon>Bacteria</taxon>
        <taxon>Bacillati</taxon>
        <taxon>Actinomycetota</taxon>
        <taxon>Actinomycetes</taxon>
        <taxon>Mycobacteriales</taxon>
        <taxon>Hoyosellaceae</taxon>
        <taxon>Lolliginicoccus</taxon>
    </lineage>
</organism>
<dbReference type="InterPro" id="IPR001054">
    <property type="entry name" value="A/G_cyclase"/>
</dbReference>
<dbReference type="InterPro" id="IPR032026">
    <property type="entry name" value="Ad_Cy_reg"/>
</dbReference>
<dbReference type="Gene3D" id="3.30.70.1230">
    <property type="entry name" value="Nucleotide cyclase"/>
    <property type="match status" value="1"/>
</dbReference>
<accession>A0A927PLR8</accession>
<dbReference type="Pfam" id="PF16701">
    <property type="entry name" value="Ad_Cy_reg"/>
    <property type="match status" value="1"/>
</dbReference>
<dbReference type="Pfam" id="PF00211">
    <property type="entry name" value="Guanylate_cyc"/>
    <property type="match status" value="1"/>
</dbReference>
<dbReference type="SUPFAM" id="SSF55073">
    <property type="entry name" value="Nucleotide cyclase"/>
    <property type="match status" value="1"/>
</dbReference>
<gene>
    <name evidence="3" type="ORF">HT102_04035</name>
</gene>
<dbReference type="GO" id="GO:0004016">
    <property type="term" value="F:adenylate cyclase activity"/>
    <property type="evidence" value="ECO:0007669"/>
    <property type="project" value="UniProtKB-ARBA"/>
</dbReference>
<dbReference type="AlphaFoldDB" id="A0A927PLR8"/>
<comment type="similarity">
    <text evidence="1">Belongs to the adenylyl cyclase class-3 family.</text>
</comment>
<feature type="domain" description="Guanylate cyclase" evidence="2">
    <location>
        <begin position="226"/>
        <end position="333"/>
    </location>
</feature>
<comment type="caution">
    <text evidence="3">The sequence shown here is derived from an EMBL/GenBank/DDBJ whole genome shotgun (WGS) entry which is preliminary data.</text>
</comment>